<dbReference type="AlphaFoldDB" id="A0A8T0WBG7"/>
<keyword evidence="2" id="KW-1185">Reference proteome</keyword>
<proteinExistence type="predicted"/>
<evidence type="ECO:0000313" key="1">
    <source>
        <dbReference type="EMBL" id="KAG2643196.1"/>
    </source>
</evidence>
<accession>A0A8T0WBG7</accession>
<dbReference type="EMBL" id="CM029039">
    <property type="protein sequence ID" value="KAG2643196.1"/>
    <property type="molecule type" value="Genomic_DNA"/>
</dbReference>
<reference evidence="1" key="1">
    <citation type="submission" date="2020-05" db="EMBL/GenBank/DDBJ databases">
        <title>WGS assembly of Panicum virgatum.</title>
        <authorList>
            <person name="Lovell J.T."/>
            <person name="Jenkins J."/>
            <person name="Shu S."/>
            <person name="Juenger T.E."/>
            <person name="Schmutz J."/>
        </authorList>
    </citation>
    <scope>NUCLEOTIDE SEQUENCE</scope>
    <source>
        <strain evidence="1">AP13</strain>
    </source>
</reference>
<evidence type="ECO:0000313" key="2">
    <source>
        <dbReference type="Proteomes" id="UP000823388"/>
    </source>
</evidence>
<sequence>MLLRRRRTCRAAAASCCNSPAILMQSPPRCNRAGTSAGSRPARAAPPPVRGSMALLTDSTQLRLRPCCSISSSCVHVFCLMCYGSVMVAESTHFRATASEASMYVVIKLLQT</sequence>
<organism evidence="1 2">
    <name type="scientific">Panicum virgatum</name>
    <name type="common">Blackwell switchgrass</name>
    <dbReference type="NCBI Taxonomy" id="38727"/>
    <lineage>
        <taxon>Eukaryota</taxon>
        <taxon>Viridiplantae</taxon>
        <taxon>Streptophyta</taxon>
        <taxon>Embryophyta</taxon>
        <taxon>Tracheophyta</taxon>
        <taxon>Spermatophyta</taxon>
        <taxon>Magnoliopsida</taxon>
        <taxon>Liliopsida</taxon>
        <taxon>Poales</taxon>
        <taxon>Poaceae</taxon>
        <taxon>PACMAD clade</taxon>
        <taxon>Panicoideae</taxon>
        <taxon>Panicodae</taxon>
        <taxon>Paniceae</taxon>
        <taxon>Panicinae</taxon>
        <taxon>Panicum</taxon>
        <taxon>Panicum sect. Hiantes</taxon>
    </lineage>
</organism>
<comment type="caution">
    <text evidence="1">The sequence shown here is derived from an EMBL/GenBank/DDBJ whole genome shotgun (WGS) entry which is preliminary data.</text>
</comment>
<gene>
    <name evidence="1" type="ORF">PVAP13_2KG346202</name>
</gene>
<protein>
    <submittedName>
        <fullName evidence="1">Uncharacterized protein</fullName>
    </submittedName>
</protein>
<name>A0A8T0WBG7_PANVG</name>
<dbReference type="Proteomes" id="UP000823388">
    <property type="component" value="Chromosome 2K"/>
</dbReference>